<comment type="caution">
    <text evidence="1">The sequence shown here is derived from an EMBL/GenBank/DDBJ whole genome shotgun (WGS) entry which is preliminary data.</text>
</comment>
<protein>
    <submittedName>
        <fullName evidence="1">Uncharacterized protein</fullName>
    </submittedName>
</protein>
<reference evidence="1" key="1">
    <citation type="journal article" date="2013" name="Genome Announc.">
        <title>Draft Genome Sequence of Loktanella cinnabarina LL-001T, Isolated from Deep-Sea Floor Sediment.</title>
        <authorList>
            <person name="Nishi S."/>
            <person name="Tsubouchi T."/>
            <person name="Takaki Y."/>
            <person name="Koyanagi R."/>
            <person name="Satoh N."/>
            <person name="Maruyama T."/>
            <person name="Hatada Y."/>
        </authorList>
    </citation>
    <scope>NUCLEOTIDE SEQUENCE [LARGE SCALE GENOMIC DNA]</scope>
    <source>
        <strain evidence="1">LL-001</strain>
    </source>
</reference>
<keyword evidence="2" id="KW-1185">Reference proteome</keyword>
<proteinExistence type="predicted"/>
<organism evidence="1 2">
    <name type="scientific">Limimaricola cinnabarinus LL-001</name>
    <dbReference type="NCBI Taxonomy" id="1337093"/>
    <lineage>
        <taxon>Bacteria</taxon>
        <taxon>Pseudomonadati</taxon>
        <taxon>Pseudomonadota</taxon>
        <taxon>Alphaproteobacteria</taxon>
        <taxon>Rhodobacterales</taxon>
        <taxon>Paracoccaceae</taxon>
        <taxon>Limimaricola</taxon>
    </lineage>
</organism>
<dbReference type="eggNOG" id="ENOG503193X">
    <property type="taxonomic scope" value="Bacteria"/>
</dbReference>
<accession>U2Z2C6</accession>
<dbReference type="EMBL" id="BATB01000016">
    <property type="protein sequence ID" value="GAD55535.1"/>
    <property type="molecule type" value="Genomic_DNA"/>
</dbReference>
<evidence type="ECO:0000313" key="2">
    <source>
        <dbReference type="Proteomes" id="UP000016566"/>
    </source>
</evidence>
<gene>
    <name evidence="1" type="ORF">MBELCI_1587</name>
</gene>
<evidence type="ECO:0000313" key="1">
    <source>
        <dbReference type="EMBL" id="GAD55535.1"/>
    </source>
</evidence>
<dbReference type="Proteomes" id="UP000016566">
    <property type="component" value="Unassembled WGS sequence"/>
</dbReference>
<dbReference type="AlphaFoldDB" id="U2Z2C6"/>
<sequence>MVLDRPAAGLRDGHGAGSYRARRGYRCRAWGHKSMERPRGFARGVFAPPHRIPHRSPAILRRR</sequence>
<name>U2Z2C6_9RHOB</name>